<dbReference type="Proteomes" id="UP000178417">
    <property type="component" value="Unassembled WGS sequence"/>
</dbReference>
<comment type="caution">
    <text evidence="1">The sequence shown here is derived from an EMBL/GenBank/DDBJ whole genome shotgun (WGS) entry which is preliminary data.</text>
</comment>
<dbReference type="AlphaFoldDB" id="A0A1F4SY81"/>
<accession>A0A1F4SY81</accession>
<protein>
    <submittedName>
        <fullName evidence="1">Uncharacterized protein</fullName>
    </submittedName>
</protein>
<evidence type="ECO:0000313" key="2">
    <source>
        <dbReference type="Proteomes" id="UP000178417"/>
    </source>
</evidence>
<reference evidence="1 2" key="1">
    <citation type="journal article" date="2016" name="Nat. Commun.">
        <title>Thousands of microbial genomes shed light on interconnected biogeochemical processes in an aquifer system.</title>
        <authorList>
            <person name="Anantharaman K."/>
            <person name="Brown C.T."/>
            <person name="Hug L.A."/>
            <person name="Sharon I."/>
            <person name="Castelle C.J."/>
            <person name="Probst A.J."/>
            <person name="Thomas B.C."/>
            <person name="Singh A."/>
            <person name="Wilkins M.J."/>
            <person name="Karaoz U."/>
            <person name="Brodie E.L."/>
            <person name="Williams K.H."/>
            <person name="Hubbard S.S."/>
            <person name="Banfield J.F."/>
        </authorList>
    </citation>
    <scope>NUCLEOTIDE SEQUENCE [LARGE SCALE GENOMIC DNA]</scope>
</reference>
<dbReference type="EMBL" id="MEUB01000001">
    <property type="protein sequence ID" value="OGC25379.1"/>
    <property type="molecule type" value="Genomic_DNA"/>
</dbReference>
<name>A0A1F4SY81_UNCSA</name>
<organism evidence="1 2">
    <name type="scientific">candidate division WOR-1 bacterium RIFOXYB2_FULL_37_13</name>
    <dbReference type="NCBI Taxonomy" id="1802579"/>
    <lineage>
        <taxon>Bacteria</taxon>
        <taxon>Bacillati</taxon>
        <taxon>Saganbacteria</taxon>
    </lineage>
</organism>
<proteinExistence type="predicted"/>
<gene>
    <name evidence="1" type="ORF">A2310_01135</name>
</gene>
<sequence>MIGNIVKAAAIEVTKGTPVGAYLSARDRLGSQYEMNLSLLAFSQICHMFGSLILSLQDETISPIEMPPCTIVRPDPKDLPFPNIGIQKKELTLSTPVSGKPFKIARFSLTEGKEPKTTELKGMPIVLELGLGISWSQLLLGQSIREELKEAGELEGNESVIEQFLNHGAKEVIAIPQAGIAENAGYPIGLKDPFSIMQEDFLPSFEDFLIKTYGVYSKIGWLGHSEGARNTTTRISAVKLSKNPHLNRLYENNRVVCCGHPNINFMDSVPDMLSLLTPLLKKWGVTYLDYQGLGKLVAMLKLEPNLINSPLNIGLLFLEKTFNKENDPTGEKKARAVKIIKEFFQHAAWPIPINMMIRYANAAHSKVFYGVKNLPWVSLPDLRRLDLSMIDDGLGSNLKLEDYIATQPEDIRQQVQRRFIDRNNLPDTGLTGLSAPWTVLRMHGTHLEQVVPGTPAYPFIMKTIIEFMAA</sequence>
<evidence type="ECO:0000313" key="1">
    <source>
        <dbReference type="EMBL" id="OGC25379.1"/>
    </source>
</evidence>